<feature type="transmembrane region" description="Helical" evidence="1">
    <location>
        <begin position="149"/>
        <end position="167"/>
    </location>
</feature>
<evidence type="ECO:0000313" key="3">
    <source>
        <dbReference type="Proteomes" id="UP000244248"/>
    </source>
</evidence>
<gene>
    <name evidence="2" type="ORF">CJD38_05595</name>
</gene>
<reference evidence="2 3" key="1">
    <citation type="submission" date="2018-04" db="EMBL/GenBank/DDBJ databases">
        <title>Novel species isolated from glacier.</title>
        <authorList>
            <person name="Liu Q."/>
            <person name="Xin Y.-H."/>
        </authorList>
    </citation>
    <scope>NUCLEOTIDE SEQUENCE [LARGE SCALE GENOMIC DNA]</scope>
    <source>
        <strain evidence="2 3">GT1R17</strain>
    </source>
</reference>
<protein>
    <submittedName>
        <fullName evidence="2">Uncharacterized protein</fullName>
    </submittedName>
</protein>
<dbReference type="Proteomes" id="UP000244248">
    <property type="component" value="Unassembled WGS sequence"/>
</dbReference>
<feature type="transmembrane region" description="Helical" evidence="1">
    <location>
        <begin position="56"/>
        <end position="78"/>
    </location>
</feature>
<dbReference type="EMBL" id="QANS01000002">
    <property type="protein sequence ID" value="PTU32140.1"/>
    <property type="molecule type" value="Genomic_DNA"/>
</dbReference>
<feature type="transmembrane region" description="Helical" evidence="1">
    <location>
        <begin position="85"/>
        <end position="104"/>
    </location>
</feature>
<keyword evidence="1" id="KW-0472">Membrane</keyword>
<feature type="transmembrane region" description="Helical" evidence="1">
    <location>
        <begin position="6"/>
        <end position="23"/>
    </location>
</feature>
<feature type="transmembrane region" description="Helical" evidence="1">
    <location>
        <begin position="173"/>
        <end position="191"/>
    </location>
</feature>
<sequence length="255" mass="26497">MSAVLAAKLLVSPALIGLASLAGKRWGPNIAGLMGGLPLVGGPVVLAVWLLHGSEYATQVSLAAPIGVWATMVYLLVLGFISVRWPWYSAIPFSWLCYLITALLIDASGFSQSLVLGIAIIPGLWIAATRVLPKPKAAPIPAALPQIELFARMAAAALLVWTLTTISEHLGTHLTGVLAGAPVAAVVIPAFTMANSGRDALLITLRGFLTGLMGFAVFFLILGHSMSALGAWAVLPALFGGVAVGLFATHHAKKH</sequence>
<name>A0A2T5MHV0_9GAMM</name>
<feature type="transmembrane region" description="Helical" evidence="1">
    <location>
        <begin position="203"/>
        <end position="223"/>
    </location>
</feature>
<feature type="transmembrane region" description="Helical" evidence="1">
    <location>
        <begin position="110"/>
        <end position="128"/>
    </location>
</feature>
<comment type="caution">
    <text evidence="2">The sequence shown here is derived from an EMBL/GenBank/DDBJ whole genome shotgun (WGS) entry which is preliminary data.</text>
</comment>
<dbReference type="AlphaFoldDB" id="A0A2T5MHV0"/>
<keyword evidence="1" id="KW-1133">Transmembrane helix</keyword>
<evidence type="ECO:0000313" key="2">
    <source>
        <dbReference type="EMBL" id="PTU32140.1"/>
    </source>
</evidence>
<dbReference type="RefSeq" id="WP_107939332.1">
    <property type="nucleotide sequence ID" value="NZ_QANS01000002.1"/>
</dbReference>
<feature type="transmembrane region" description="Helical" evidence="1">
    <location>
        <begin position="229"/>
        <end position="249"/>
    </location>
</feature>
<accession>A0A2T5MHV0</accession>
<feature type="transmembrane region" description="Helical" evidence="1">
    <location>
        <begin position="30"/>
        <end position="50"/>
    </location>
</feature>
<keyword evidence="3" id="KW-1185">Reference proteome</keyword>
<evidence type="ECO:0000256" key="1">
    <source>
        <dbReference type="SAM" id="Phobius"/>
    </source>
</evidence>
<dbReference type="OrthoDB" id="161727at2"/>
<proteinExistence type="predicted"/>
<keyword evidence="1" id="KW-0812">Transmembrane</keyword>
<organism evidence="2 3">
    <name type="scientific">Stenotrophobium rhamnosiphilum</name>
    <dbReference type="NCBI Taxonomy" id="2029166"/>
    <lineage>
        <taxon>Bacteria</taxon>
        <taxon>Pseudomonadati</taxon>
        <taxon>Pseudomonadota</taxon>
        <taxon>Gammaproteobacteria</taxon>
        <taxon>Nevskiales</taxon>
        <taxon>Nevskiaceae</taxon>
        <taxon>Stenotrophobium</taxon>
    </lineage>
</organism>